<evidence type="ECO:0000313" key="6">
    <source>
        <dbReference type="Proteomes" id="UP000261520"/>
    </source>
</evidence>
<sequence>VESMECQTLNDMFDKTSSCFSEQTAVIFDDGTGRPESLSYGHLRALSAELCNILRESLPNKGVIGLYCHEHLLLPVWILGIMQTPAAYAPLDPADPGLLSSRVMERCGLIYCMVQTQLLEIFQKSLGEMLSLAVCVALPKFNITVVKVKSLHEAEADEQTEGMKRQTEYGATELKDTFAYVLHTSGTTGIPKIVKVPHKCIHPNICDLSLMFQIEKGDVVFLASPLTFDPSVVEMFMALTSGAKLLIVPALLKRMPKRLTQLLFKSHKTTIFQATPSLFSRFGPSILKEDVLSASSSLRILLLGGESCPTPKQLADWKHKDNKTDIYNIYGITEVSCWACCYRITERELQSRQTSPVPLGVQLSGTKVEVRDEHGVVIKEGDGQVFIGGEHRVCLLDDEDTLVSGTMRATGDWVKLKNGQMHFLGRRDRMIKRHGQRLSLDEVQQLILMVPLVEACAVDIYENHRLIAFIVMSKSEGSKVSPIVVCDATVKEEQEGGAGDMGRIILEELSQSLAHFSVPDTVVIVPEIPLTAHGKVDMKALIKTYQTHRSGLLGSSQRDFTKQTLESLWQNSLGLPKDVPINEDSNFLLSGGDSLKALVFHEDLLAITGLTSLNLLEIILDGTFKDLLHHISEVKLVSPLENNGHVKREATKRHLENLYEVMAKRERTSSEKIFKVIKRGSQIIVMSNTKSTAHLQTTEDVTLNNMGEFKTVSLKMHWLSDTGRCVDASPVILVQQMDTSTVFIGSHSHRIQALDLDSGNLVWERVLGDRIEASATVSSCGTLVIVGCYDGGVYFLNVSSGETEWVFKTGDTVKCCPAVDAETGLALVGSHDGHVYALDPKNHLCAWKHPCGGGAVFSSPFIHPSLRHLFVATLGGRLLCLNIDTAEELWSYSKDVPFFSSPVSSDTHVIIGSADGYICGFSLNGQLLWQFLTQAPVFSSPCLTPDLHQVLCGSHDGYMYCLNISDGALVWRFETSGRVYSSPFVFGASALRSGETLVGLASTDGTVWILDVKTGLKRASHTFPGELFSSPVVHKGSLVIGCRNDYVYCLKLEVT</sequence>
<dbReference type="SMART" id="SM00564">
    <property type="entry name" value="PQQ"/>
    <property type="match status" value="7"/>
</dbReference>
<dbReference type="SUPFAM" id="SSF47336">
    <property type="entry name" value="ACP-like"/>
    <property type="match status" value="1"/>
</dbReference>
<dbReference type="InterPro" id="IPR015943">
    <property type="entry name" value="WD40/YVTN_repeat-like_dom_sf"/>
</dbReference>
<dbReference type="InterPro" id="IPR020845">
    <property type="entry name" value="AMP-binding_CS"/>
</dbReference>
<dbReference type="InterPro" id="IPR018391">
    <property type="entry name" value="PQQ_b-propeller_rpt"/>
</dbReference>
<feature type="domain" description="AMP-dependent synthetase/ligase" evidence="3">
    <location>
        <begin position="15"/>
        <end position="390"/>
    </location>
</feature>
<dbReference type="PROSITE" id="PS00455">
    <property type="entry name" value="AMP_BINDING"/>
    <property type="match status" value="1"/>
</dbReference>
<dbReference type="InterPro" id="IPR000873">
    <property type="entry name" value="AMP-dep_synth/lig_dom"/>
</dbReference>
<evidence type="ECO:0000259" key="4">
    <source>
        <dbReference type="Pfam" id="PF13570"/>
    </source>
</evidence>
<evidence type="ECO:0000256" key="1">
    <source>
        <dbReference type="ARBA" id="ARBA00006432"/>
    </source>
</evidence>
<dbReference type="STRING" id="409849.ENSPMGP00000013095"/>
<dbReference type="GO" id="GO:0006629">
    <property type="term" value="P:lipid metabolic process"/>
    <property type="evidence" value="ECO:0007669"/>
    <property type="project" value="UniProtKB-KW"/>
</dbReference>
<reference evidence="5" key="2">
    <citation type="submission" date="2025-09" db="UniProtKB">
        <authorList>
            <consortium name="Ensembl"/>
        </authorList>
    </citation>
    <scope>IDENTIFICATION</scope>
</reference>
<reference evidence="5" key="1">
    <citation type="submission" date="2025-08" db="UniProtKB">
        <authorList>
            <consortium name="Ensembl"/>
        </authorList>
    </citation>
    <scope>IDENTIFICATION</scope>
</reference>
<dbReference type="Gene3D" id="3.40.50.12780">
    <property type="entry name" value="N-terminal domain of ligase-like"/>
    <property type="match status" value="1"/>
</dbReference>
<keyword evidence="6" id="KW-1185">Reference proteome</keyword>
<evidence type="ECO:0000259" key="3">
    <source>
        <dbReference type="Pfam" id="PF00501"/>
    </source>
</evidence>
<keyword evidence="2" id="KW-0443">Lipid metabolism</keyword>
<dbReference type="InterPro" id="IPR045851">
    <property type="entry name" value="AMP-bd_C_sf"/>
</dbReference>
<proteinExistence type="inferred from homology"/>
<dbReference type="Pfam" id="PF13570">
    <property type="entry name" value="Beta-prop_ACSF4"/>
    <property type="match status" value="1"/>
</dbReference>
<dbReference type="Gene3D" id="2.40.10.480">
    <property type="match status" value="1"/>
</dbReference>
<dbReference type="GO" id="GO:0043041">
    <property type="term" value="P:amino acid activation for nonribosomal peptide biosynthetic process"/>
    <property type="evidence" value="ECO:0007669"/>
    <property type="project" value="TreeGrafter"/>
</dbReference>
<name>A0A3B4A8P7_9GOBI</name>
<dbReference type="InterPro" id="IPR036736">
    <property type="entry name" value="ACP-like_sf"/>
</dbReference>
<dbReference type="PANTHER" id="PTHR44394">
    <property type="entry name" value="BETA-ALANINE-ACTIVATING ENZYME"/>
    <property type="match status" value="1"/>
</dbReference>
<dbReference type="AlphaFoldDB" id="A0A3B4A8P7"/>
<dbReference type="InterPro" id="IPR002372">
    <property type="entry name" value="PQQ_rpt_dom"/>
</dbReference>
<comment type="similarity">
    <text evidence="1">Belongs to the ATP-dependent AMP-binding enzyme family.</text>
</comment>
<evidence type="ECO:0000313" key="5">
    <source>
        <dbReference type="Ensembl" id="ENSPMGP00000013095.1"/>
    </source>
</evidence>
<protein>
    <recommendedName>
        <fullName evidence="7">Carrier domain-containing protein</fullName>
    </recommendedName>
</protein>
<dbReference type="Pfam" id="PF00501">
    <property type="entry name" value="AMP-binding"/>
    <property type="match status" value="1"/>
</dbReference>
<dbReference type="Proteomes" id="UP000261520">
    <property type="component" value="Unplaced"/>
</dbReference>
<dbReference type="Ensembl" id="ENSPMGT00000013973.1">
    <property type="protein sequence ID" value="ENSPMGP00000013095.1"/>
    <property type="gene ID" value="ENSPMGG00000010791.1"/>
</dbReference>
<dbReference type="SUPFAM" id="SSF56801">
    <property type="entry name" value="Acetyl-CoA synthetase-like"/>
    <property type="match status" value="1"/>
</dbReference>
<dbReference type="Gene3D" id="3.30.300.30">
    <property type="match status" value="1"/>
</dbReference>
<dbReference type="InterPro" id="IPR052091">
    <property type="entry name" value="Beta-ala_Activ/Resist"/>
</dbReference>
<dbReference type="InterPro" id="IPR042099">
    <property type="entry name" value="ANL_N_sf"/>
</dbReference>
<dbReference type="InterPro" id="IPR011047">
    <property type="entry name" value="Quinoprotein_ADH-like_sf"/>
</dbReference>
<organism evidence="5 6">
    <name type="scientific">Periophthalmus magnuspinnatus</name>
    <dbReference type="NCBI Taxonomy" id="409849"/>
    <lineage>
        <taxon>Eukaryota</taxon>
        <taxon>Metazoa</taxon>
        <taxon>Chordata</taxon>
        <taxon>Craniata</taxon>
        <taxon>Vertebrata</taxon>
        <taxon>Euteleostomi</taxon>
        <taxon>Actinopterygii</taxon>
        <taxon>Neopterygii</taxon>
        <taxon>Teleostei</taxon>
        <taxon>Neoteleostei</taxon>
        <taxon>Acanthomorphata</taxon>
        <taxon>Gobiaria</taxon>
        <taxon>Gobiiformes</taxon>
        <taxon>Gobioidei</taxon>
        <taxon>Gobiidae</taxon>
        <taxon>Oxudercinae</taxon>
        <taxon>Periophthalmus</taxon>
    </lineage>
</organism>
<dbReference type="PANTHER" id="PTHR44394:SF1">
    <property type="entry name" value="BETA-ALANINE-ACTIVATING ENZYME"/>
    <property type="match status" value="1"/>
</dbReference>
<evidence type="ECO:0008006" key="7">
    <source>
        <dbReference type="Google" id="ProtNLM"/>
    </source>
</evidence>
<accession>A0A3B4A8P7</accession>
<feature type="domain" description="Pyrrolo-quinoline quinone repeat" evidence="4">
    <location>
        <begin position="722"/>
        <end position="1052"/>
    </location>
</feature>
<dbReference type="SUPFAM" id="SSF50998">
    <property type="entry name" value="Quinoprotein alcohol dehydrogenase-like"/>
    <property type="match status" value="1"/>
</dbReference>
<dbReference type="Gene3D" id="2.130.10.10">
    <property type="entry name" value="YVTN repeat-like/Quinoprotein amine dehydrogenase"/>
    <property type="match status" value="2"/>
</dbReference>
<evidence type="ECO:0000256" key="2">
    <source>
        <dbReference type="ARBA" id="ARBA00023098"/>
    </source>
</evidence>